<evidence type="ECO:0000313" key="2">
    <source>
        <dbReference type="EMBL" id="SHE32140.1"/>
    </source>
</evidence>
<organism evidence="2 3">
    <name type="scientific">Marinitoga hydrogenitolerans (strain DSM 16785 / JCM 12826 / AT1271)</name>
    <dbReference type="NCBI Taxonomy" id="1122195"/>
    <lineage>
        <taxon>Bacteria</taxon>
        <taxon>Thermotogati</taxon>
        <taxon>Thermotogota</taxon>
        <taxon>Thermotogae</taxon>
        <taxon>Petrotogales</taxon>
        <taxon>Petrotogaceae</taxon>
        <taxon>Marinitoga</taxon>
    </lineage>
</organism>
<dbReference type="Gene3D" id="3.40.1190.20">
    <property type="match status" value="1"/>
</dbReference>
<keyword evidence="2" id="KW-0418">Kinase</keyword>
<dbReference type="Proteomes" id="UP000184334">
    <property type="component" value="Unassembled WGS sequence"/>
</dbReference>
<dbReference type="InterPro" id="IPR011611">
    <property type="entry name" value="PfkB_dom"/>
</dbReference>
<name>A0A1M4SIV4_MARH1</name>
<dbReference type="AlphaFoldDB" id="A0A1M4SIV4"/>
<dbReference type="RefSeq" id="WP_072862509.1">
    <property type="nucleotide sequence ID" value="NZ_FQUI01000002.1"/>
</dbReference>
<dbReference type="InterPro" id="IPR029056">
    <property type="entry name" value="Ribokinase-like"/>
</dbReference>
<reference evidence="2" key="1">
    <citation type="submission" date="2016-11" db="EMBL/GenBank/DDBJ databases">
        <authorList>
            <person name="Varghese N."/>
            <person name="Submissions S."/>
        </authorList>
    </citation>
    <scope>NUCLEOTIDE SEQUENCE [LARGE SCALE GENOMIC DNA]</scope>
    <source>
        <strain evidence="2">DSM 16785</strain>
    </source>
</reference>
<dbReference type="GO" id="GO:0016301">
    <property type="term" value="F:kinase activity"/>
    <property type="evidence" value="ECO:0007669"/>
    <property type="project" value="UniProtKB-KW"/>
</dbReference>
<evidence type="ECO:0000313" key="3">
    <source>
        <dbReference type="Proteomes" id="UP000184334"/>
    </source>
</evidence>
<dbReference type="SUPFAM" id="SSF53613">
    <property type="entry name" value="Ribokinase-like"/>
    <property type="match status" value="1"/>
</dbReference>
<keyword evidence="2" id="KW-0808">Transferase</keyword>
<feature type="domain" description="Carbohydrate kinase PfkB" evidence="1">
    <location>
        <begin position="6"/>
        <end position="278"/>
    </location>
</feature>
<dbReference type="EMBL" id="FQUI01000002">
    <property type="protein sequence ID" value="SHE32140.1"/>
    <property type="molecule type" value="Genomic_DNA"/>
</dbReference>
<comment type="caution">
    <text evidence="2">The sequence shown here is derived from an EMBL/GenBank/DDBJ whole genome shotgun (WGS) entry which is preliminary data.</text>
</comment>
<proteinExistence type="predicted"/>
<sequence length="281" mass="32026">MSITFIGHVSKDINIVMENSKIINKTKIPGGGVFFGSIAAATLNDEVNVITKVSEKDKQLFSDLEKNQVKVKWIYSKKSTSIENIYPSGDPDHRVSRMLSKADSFTIKDFENLNNKIIHISPLWHGEFSEDLIPVIRKKTEVLGLDAQGFLRNVNEDGKMNYSDWSLKNKYLPLVDIFKVDIKEAYILTKEKDPKRALNMIKDYGVKEIILTHNKGIFLMVNNSIYEAFFGNYKMEGRTGRGDTCVAAYLVAREKMNYNNALKFAAEITTKKMQYKGPYRG</sequence>
<evidence type="ECO:0000259" key="1">
    <source>
        <dbReference type="Pfam" id="PF00294"/>
    </source>
</evidence>
<dbReference type="STRING" id="1122195.SAMN02745164_00201"/>
<dbReference type="OrthoDB" id="9813569at2"/>
<keyword evidence="3" id="KW-1185">Reference proteome</keyword>
<accession>A0A1M4SIV4</accession>
<dbReference type="Pfam" id="PF00294">
    <property type="entry name" value="PfkB"/>
    <property type="match status" value="1"/>
</dbReference>
<protein>
    <submittedName>
        <fullName evidence="2">Sugar or nucleoside kinase, ribokinase family</fullName>
    </submittedName>
</protein>
<gene>
    <name evidence="2" type="ORF">SAMN02745164_00201</name>
</gene>